<evidence type="ECO:0000256" key="3">
    <source>
        <dbReference type="ARBA" id="ARBA00022691"/>
    </source>
</evidence>
<dbReference type="Proteomes" id="UP000295292">
    <property type="component" value="Unassembled WGS sequence"/>
</dbReference>
<feature type="domain" description="SAM-dependent MTase RsmB/NOP-type" evidence="6">
    <location>
        <begin position="123"/>
        <end position="393"/>
    </location>
</feature>
<evidence type="ECO:0000259" key="6">
    <source>
        <dbReference type="PROSITE" id="PS51686"/>
    </source>
</evidence>
<name>A0A4V6PXG6_9SPHI</name>
<dbReference type="InterPro" id="IPR049560">
    <property type="entry name" value="MeTrfase_RsmB-F_NOP2_cat"/>
</dbReference>
<dbReference type="InterPro" id="IPR029063">
    <property type="entry name" value="SAM-dependent_MTases_sf"/>
</dbReference>
<dbReference type="AlphaFoldDB" id="A0A4V6PXG6"/>
<dbReference type="PRINTS" id="PR02008">
    <property type="entry name" value="RCMTFAMILY"/>
</dbReference>
<keyword evidence="4 5" id="KW-0694">RNA-binding</keyword>
<keyword evidence="1 5" id="KW-0489">Methyltransferase</keyword>
<dbReference type="Pfam" id="PF01189">
    <property type="entry name" value="Methyltr_RsmB-F"/>
    <property type="match status" value="1"/>
</dbReference>
<dbReference type="PANTHER" id="PTHR22807:SF53">
    <property type="entry name" value="RIBOSOMAL RNA SMALL SUBUNIT METHYLTRANSFERASE B-RELATED"/>
    <property type="match status" value="1"/>
</dbReference>
<dbReference type="OrthoDB" id="9810297at2"/>
<dbReference type="RefSeq" id="WP_133583404.1">
    <property type="nucleotide sequence ID" value="NZ_SNYV01000011.1"/>
</dbReference>
<evidence type="ECO:0000256" key="1">
    <source>
        <dbReference type="ARBA" id="ARBA00022603"/>
    </source>
</evidence>
<dbReference type="Gene3D" id="3.40.50.150">
    <property type="entry name" value="Vaccinia Virus protein VP39"/>
    <property type="match status" value="1"/>
</dbReference>
<evidence type="ECO:0000313" key="7">
    <source>
        <dbReference type="EMBL" id="TDQ79629.1"/>
    </source>
</evidence>
<dbReference type="GO" id="GO:0008173">
    <property type="term" value="F:RNA methyltransferase activity"/>
    <property type="evidence" value="ECO:0007669"/>
    <property type="project" value="InterPro"/>
</dbReference>
<dbReference type="InterPro" id="IPR001678">
    <property type="entry name" value="MeTrfase_RsmB-F_NOP2_dom"/>
</dbReference>
<dbReference type="SUPFAM" id="SSF53335">
    <property type="entry name" value="S-adenosyl-L-methionine-dependent methyltransferases"/>
    <property type="match status" value="1"/>
</dbReference>
<dbReference type="EMBL" id="SNYV01000011">
    <property type="protein sequence ID" value="TDQ79629.1"/>
    <property type="molecule type" value="Genomic_DNA"/>
</dbReference>
<evidence type="ECO:0000313" key="8">
    <source>
        <dbReference type="Proteomes" id="UP000295292"/>
    </source>
</evidence>
<organism evidence="7 8">
    <name type="scientific">Sphingobacterium yanglingense</name>
    <dbReference type="NCBI Taxonomy" id="1437280"/>
    <lineage>
        <taxon>Bacteria</taxon>
        <taxon>Pseudomonadati</taxon>
        <taxon>Bacteroidota</taxon>
        <taxon>Sphingobacteriia</taxon>
        <taxon>Sphingobacteriales</taxon>
        <taxon>Sphingobacteriaceae</taxon>
        <taxon>Sphingobacterium</taxon>
    </lineage>
</organism>
<sequence length="393" mass="44748">MEINERRVSQQLRNFERALTGYDKKEPLARYLTRFFKENKQMGSSDRKMTSRFCYNYFRLGNAYPQEPSIARLVVAEYLCEQQSDLVSLQNPELAQSLQQSISDKVDIASRLTGFDINLLFPLDAGLSAAIDRTLFLQSHFIQPDLFIRVKRGQEEKVQQILQREGVVINSVSGQTIALPNGSKLQHIKGLNGLYEVQDRSSQYTLNFMESGANESWWDACAASGGKSLLFLDKYPAAKLLVSDIRLSILRNLDERFIQANITQTYRKKVVDLTDAENVKAALQDERFDGIIVDAPCSGSGTWGRTPEMMQSFDTDRLQYFTDLQKRIVAQTIPFIKVGKPLIYITCSVYQAENEAVIDYIVNNFGMRIEKMEVIKGYESKADSMFAARLLKV</sequence>
<evidence type="ECO:0000256" key="2">
    <source>
        <dbReference type="ARBA" id="ARBA00022679"/>
    </source>
</evidence>
<gene>
    <name evidence="7" type="ORF">CLV99_1076</name>
</gene>
<dbReference type="PROSITE" id="PS51686">
    <property type="entry name" value="SAM_MT_RSMB_NOP"/>
    <property type="match status" value="1"/>
</dbReference>
<keyword evidence="2 5" id="KW-0808">Transferase</keyword>
<evidence type="ECO:0000256" key="4">
    <source>
        <dbReference type="ARBA" id="ARBA00022884"/>
    </source>
</evidence>
<proteinExistence type="inferred from homology"/>
<feature type="binding site" evidence="5">
    <location>
        <position position="294"/>
    </location>
    <ligand>
        <name>S-adenosyl-L-methionine</name>
        <dbReference type="ChEBI" id="CHEBI:59789"/>
    </ligand>
</feature>
<feature type="active site" description="Nucleophile" evidence="5">
    <location>
        <position position="347"/>
    </location>
</feature>
<keyword evidence="8" id="KW-1185">Reference proteome</keyword>
<feature type="binding site" evidence="5">
    <location>
        <position position="244"/>
    </location>
    <ligand>
        <name>S-adenosyl-L-methionine</name>
        <dbReference type="ChEBI" id="CHEBI:59789"/>
    </ligand>
</feature>
<dbReference type="PANTHER" id="PTHR22807">
    <property type="entry name" value="NOP2 YEAST -RELATED NOL1/NOP2/FMU SUN DOMAIN-CONTAINING"/>
    <property type="match status" value="1"/>
</dbReference>
<comment type="caution">
    <text evidence="7">The sequence shown here is derived from an EMBL/GenBank/DDBJ whole genome shotgun (WGS) entry which is preliminary data.</text>
</comment>
<reference evidence="7 8" key="1">
    <citation type="submission" date="2019-03" db="EMBL/GenBank/DDBJ databases">
        <title>Genomic Encyclopedia of Archaeal and Bacterial Type Strains, Phase II (KMG-II): from individual species to whole genera.</title>
        <authorList>
            <person name="Goeker M."/>
        </authorList>
    </citation>
    <scope>NUCLEOTIDE SEQUENCE [LARGE SCALE GENOMIC DNA]</scope>
    <source>
        <strain evidence="7 8">DSM 28353</strain>
    </source>
</reference>
<dbReference type="GO" id="GO:0001510">
    <property type="term" value="P:RNA methylation"/>
    <property type="evidence" value="ECO:0007669"/>
    <property type="project" value="InterPro"/>
</dbReference>
<comment type="similarity">
    <text evidence="5">Belongs to the class I-like SAM-binding methyltransferase superfamily. RsmB/NOP family.</text>
</comment>
<dbReference type="GO" id="GO:0003723">
    <property type="term" value="F:RNA binding"/>
    <property type="evidence" value="ECO:0007669"/>
    <property type="project" value="UniProtKB-UniRule"/>
</dbReference>
<keyword evidence="3 5" id="KW-0949">S-adenosyl-L-methionine</keyword>
<dbReference type="InterPro" id="IPR023267">
    <property type="entry name" value="RCMT"/>
</dbReference>
<evidence type="ECO:0000256" key="5">
    <source>
        <dbReference type="PROSITE-ProRule" id="PRU01023"/>
    </source>
</evidence>
<comment type="caution">
    <text evidence="5">Lacks conserved residue(s) required for the propagation of feature annotation.</text>
</comment>
<accession>A0A4V6PXG6</accession>
<feature type="binding site" evidence="5">
    <location>
        <position position="275"/>
    </location>
    <ligand>
        <name>S-adenosyl-L-methionine</name>
        <dbReference type="ChEBI" id="CHEBI:59789"/>
    </ligand>
</feature>
<protein>
    <submittedName>
        <fullName evidence="7">16S rRNA (Cytosine967-C5)-methyltransferase</fullName>
    </submittedName>
</protein>